<dbReference type="PANTHER" id="PTHR37610:SF55">
    <property type="entry name" value="RETROTRANSPOSON COPIA-LIKE N-TERMINAL DOMAIN-CONTAINING PROTEIN"/>
    <property type="match status" value="1"/>
</dbReference>
<dbReference type="InterPro" id="IPR005162">
    <property type="entry name" value="Retrotrans_gag_dom"/>
</dbReference>
<dbReference type="PANTHER" id="PTHR37610">
    <property type="entry name" value="CCHC-TYPE DOMAIN-CONTAINING PROTEIN"/>
    <property type="match status" value="1"/>
</dbReference>
<gene>
    <name evidence="3" type="ORF">PIB30_117553</name>
</gene>
<dbReference type="EMBL" id="JASCZI010090624">
    <property type="protein sequence ID" value="MED6142878.1"/>
    <property type="molecule type" value="Genomic_DNA"/>
</dbReference>
<dbReference type="Pfam" id="PF03732">
    <property type="entry name" value="Retrotrans_gag"/>
    <property type="match status" value="1"/>
</dbReference>
<protein>
    <recommendedName>
        <fullName evidence="5">Retrotransposon Copia-like N-terminal domain-containing protein</fullName>
    </recommendedName>
</protein>
<name>A0ABU6T4J3_9FABA</name>
<feature type="domain" description="Retrotransposon gag" evidence="1">
    <location>
        <begin position="145"/>
        <end position="234"/>
    </location>
</feature>
<evidence type="ECO:0000259" key="2">
    <source>
        <dbReference type="Pfam" id="PF14244"/>
    </source>
</evidence>
<evidence type="ECO:0000313" key="4">
    <source>
        <dbReference type="Proteomes" id="UP001341840"/>
    </source>
</evidence>
<feature type="domain" description="Retrotransposon Copia-like N-terminal" evidence="2">
    <location>
        <begin position="59"/>
        <end position="106"/>
    </location>
</feature>
<evidence type="ECO:0000259" key="1">
    <source>
        <dbReference type="Pfam" id="PF03732"/>
    </source>
</evidence>
<dbReference type="Pfam" id="PF14244">
    <property type="entry name" value="Retrotran_gag_3"/>
    <property type="match status" value="1"/>
</dbReference>
<dbReference type="Proteomes" id="UP001341840">
    <property type="component" value="Unassembled WGS sequence"/>
</dbReference>
<organism evidence="3 4">
    <name type="scientific">Stylosanthes scabra</name>
    <dbReference type="NCBI Taxonomy" id="79078"/>
    <lineage>
        <taxon>Eukaryota</taxon>
        <taxon>Viridiplantae</taxon>
        <taxon>Streptophyta</taxon>
        <taxon>Embryophyta</taxon>
        <taxon>Tracheophyta</taxon>
        <taxon>Spermatophyta</taxon>
        <taxon>Magnoliopsida</taxon>
        <taxon>eudicotyledons</taxon>
        <taxon>Gunneridae</taxon>
        <taxon>Pentapetalae</taxon>
        <taxon>rosids</taxon>
        <taxon>fabids</taxon>
        <taxon>Fabales</taxon>
        <taxon>Fabaceae</taxon>
        <taxon>Papilionoideae</taxon>
        <taxon>50 kb inversion clade</taxon>
        <taxon>dalbergioids sensu lato</taxon>
        <taxon>Dalbergieae</taxon>
        <taxon>Pterocarpus clade</taxon>
        <taxon>Stylosanthes</taxon>
    </lineage>
</organism>
<reference evidence="3 4" key="1">
    <citation type="journal article" date="2023" name="Plants (Basel)">
        <title>Bridging the Gap: Combining Genomics and Transcriptomics Approaches to Understand Stylosanthes scabra, an Orphan Legume from the Brazilian Caatinga.</title>
        <authorList>
            <person name="Ferreira-Neto J.R.C."/>
            <person name="da Silva M.D."/>
            <person name="Binneck E."/>
            <person name="de Melo N.F."/>
            <person name="da Silva R.H."/>
            <person name="de Melo A.L.T.M."/>
            <person name="Pandolfi V."/>
            <person name="Bustamante F.O."/>
            <person name="Brasileiro-Vidal A.C."/>
            <person name="Benko-Iseppon A.M."/>
        </authorList>
    </citation>
    <scope>NUCLEOTIDE SEQUENCE [LARGE SCALE GENOMIC DNA]</scope>
    <source>
        <tissue evidence="3">Leaves</tissue>
    </source>
</reference>
<proteinExistence type="predicted"/>
<comment type="caution">
    <text evidence="3">The sequence shown here is derived from an EMBL/GenBank/DDBJ whole genome shotgun (WGS) entry which is preliminary data.</text>
</comment>
<evidence type="ECO:0008006" key="5">
    <source>
        <dbReference type="Google" id="ProtNLM"/>
    </source>
</evidence>
<keyword evidence="4" id="KW-1185">Reference proteome</keyword>
<evidence type="ECO:0000313" key="3">
    <source>
        <dbReference type="EMBL" id="MED6142878.1"/>
    </source>
</evidence>
<sequence length="287" mass="32979">MTEPHTNSTQNSDLRSPLATLNPQGISAFLNQLSVIQAHINRSNAGQIQDRSSNFWFVHPSKNPGVPITNVILNGKNYDNWSRNMQITLRSKNKIRFIDGSLSKPEKSDPNYEAWERCNTFVVAWINLSLEPAISRSVVWNNVAYDLWEDLKHRYYQGDRFRVAELQEELYAARQGEMTVTEYFTQLRSLWEELDNFRAIPVCDCGQHCACSLGKVRRFKAEDQVTRFLRGLNEQYAGVRSQVMLMEPLPSLNTVFSLLTQQEHVSSRILDSILVKIRGSLLNLQLS</sequence>
<dbReference type="InterPro" id="IPR029472">
    <property type="entry name" value="Copia-like_N"/>
</dbReference>
<accession>A0ABU6T4J3</accession>